<organism evidence="1">
    <name type="scientific">virus sp. ctkyY8</name>
    <dbReference type="NCBI Taxonomy" id="2827995"/>
    <lineage>
        <taxon>Viruses</taxon>
    </lineage>
</organism>
<accession>A0A8S5REN2</accession>
<name>A0A8S5REN2_9VIRU</name>
<sequence length="39" mass="4199">MNNTTNNSATINVNATSGGSIDANQLANTIMRKVQNYQK</sequence>
<protein>
    <submittedName>
        <fullName evidence="1">Uncharacterized protein</fullName>
    </submittedName>
</protein>
<proteinExistence type="predicted"/>
<reference evidence="1" key="1">
    <citation type="journal article" date="2021" name="Proc. Natl. Acad. Sci. U.S.A.">
        <title>A Catalog of Tens of Thousands of Viruses from Human Metagenomes Reveals Hidden Associations with Chronic Diseases.</title>
        <authorList>
            <person name="Tisza M.J."/>
            <person name="Buck C.B."/>
        </authorList>
    </citation>
    <scope>NUCLEOTIDE SEQUENCE</scope>
    <source>
        <strain evidence="1">CtkyY8</strain>
    </source>
</reference>
<dbReference type="EMBL" id="BK059095">
    <property type="protein sequence ID" value="DAE29525.1"/>
    <property type="molecule type" value="Genomic_DNA"/>
</dbReference>
<evidence type="ECO:0000313" key="1">
    <source>
        <dbReference type="EMBL" id="DAE29525.1"/>
    </source>
</evidence>